<evidence type="ECO:0000256" key="5">
    <source>
        <dbReference type="ARBA" id="ARBA00022842"/>
    </source>
</evidence>
<keyword evidence="7 11" id="KW-0443">Lipid metabolism</keyword>
<dbReference type="PROSITE" id="PS50004">
    <property type="entry name" value="C2"/>
    <property type="match status" value="1"/>
</dbReference>
<dbReference type="EMBL" id="NJHN03000012">
    <property type="protein sequence ID" value="KAH9426106.1"/>
    <property type="molecule type" value="Genomic_DNA"/>
</dbReference>
<dbReference type="InterPro" id="IPR017946">
    <property type="entry name" value="PLC-like_Pdiesterase_TIM-brl"/>
</dbReference>
<dbReference type="InterPro" id="IPR000008">
    <property type="entry name" value="C2_dom"/>
</dbReference>
<dbReference type="Pfam" id="PF00168">
    <property type="entry name" value="C2"/>
    <property type="match status" value="1"/>
</dbReference>
<keyword evidence="9" id="KW-0807">Transducer</keyword>
<dbReference type="PROSITE" id="PS50007">
    <property type="entry name" value="PIPLC_X_DOMAIN"/>
    <property type="match status" value="1"/>
</dbReference>
<dbReference type="Pfam" id="PF00388">
    <property type="entry name" value="PI-PLC-X"/>
    <property type="match status" value="1"/>
</dbReference>
<dbReference type="PRINTS" id="PR00390">
    <property type="entry name" value="PHPHLIPASEC"/>
</dbReference>
<evidence type="ECO:0000256" key="3">
    <source>
        <dbReference type="ARBA" id="ARBA00022723"/>
    </source>
</evidence>
<dbReference type="SUPFAM" id="SSF47473">
    <property type="entry name" value="EF-hand"/>
    <property type="match status" value="1"/>
</dbReference>
<dbReference type="SUPFAM" id="SSF51695">
    <property type="entry name" value="PLC-like phosphodiesterases"/>
    <property type="match status" value="1"/>
</dbReference>
<evidence type="ECO:0000259" key="12">
    <source>
        <dbReference type="PROSITE" id="PS50004"/>
    </source>
</evidence>
<dbReference type="SMART" id="SM00149">
    <property type="entry name" value="PLCYc"/>
    <property type="match status" value="1"/>
</dbReference>
<gene>
    <name evidence="14" type="primary">PLCD1</name>
    <name evidence="14" type="ORF">DERP_007046</name>
</gene>
<evidence type="ECO:0000256" key="11">
    <source>
        <dbReference type="RuleBase" id="RU361133"/>
    </source>
</evidence>
<evidence type="ECO:0000256" key="7">
    <source>
        <dbReference type="ARBA" id="ARBA00023098"/>
    </source>
</evidence>
<accession>A0ABQ8JU42</accession>
<name>A0ABQ8JU42_DERPT</name>
<dbReference type="InterPro" id="IPR001192">
    <property type="entry name" value="PI-PLC_fam"/>
</dbReference>
<dbReference type="PANTHER" id="PTHR10336">
    <property type="entry name" value="PHOSPHOINOSITIDE-SPECIFIC PHOSPHOLIPASE C FAMILY PROTEIN"/>
    <property type="match status" value="1"/>
</dbReference>
<keyword evidence="5" id="KW-0460">Magnesium</keyword>
<dbReference type="InterPro" id="IPR011992">
    <property type="entry name" value="EF-hand-dom_pair"/>
</dbReference>
<evidence type="ECO:0000256" key="8">
    <source>
        <dbReference type="ARBA" id="ARBA00023157"/>
    </source>
</evidence>
<evidence type="ECO:0000259" key="13">
    <source>
        <dbReference type="PROSITE" id="PS50008"/>
    </source>
</evidence>
<dbReference type="PANTHER" id="PTHR10336:SF36">
    <property type="entry name" value="1-PHOSPHATIDYLINOSITOL 4,5-BISPHOSPHATE PHOSPHODIESTERASE BETA-4"/>
    <property type="match status" value="1"/>
</dbReference>
<dbReference type="CDD" id="cd08558">
    <property type="entry name" value="PI-PLCc_eukaryota"/>
    <property type="match status" value="1"/>
</dbReference>
<reference evidence="14 15" key="1">
    <citation type="journal article" date="2018" name="J. Allergy Clin. Immunol.">
        <title>High-quality assembly of Dermatophagoides pteronyssinus genome and transcriptome reveals a wide range of novel allergens.</title>
        <authorList>
            <person name="Liu X.Y."/>
            <person name="Yang K.Y."/>
            <person name="Wang M.Q."/>
            <person name="Kwok J.S."/>
            <person name="Zeng X."/>
            <person name="Yang Z."/>
            <person name="Xiao X.J."/>
            <person name="Lau C.P."/>
            <person name="Li Y."/>
            <person name="Huang Z.M."/>
            <person name="Ba J.G."/>
            <person name="Yim A.K."/>
            <person name="Ouyang C.Y."/>
            <person name="Ngai S.M."/>
            <person name="Chan T.F."/>
            <person name="Leung E.L."/>
            <person name="Liu L."/>
            <person name="Liu Z.G."/>
            <person name="Tsui S.K."/>
        </authorList>
    </citation>
    <scope>NUCLEOTIDE SEQUENCE [LARGE SCALE GENOMIC DNA]</scope>
    <source>
        <strain evidence="14">Derp</strain>
    </source>
</reference>
<keyword evidence="8" id="KW-1015">Disulfide bond</keyword>
<dbReference type="InterPro" id="IPR000909">
    <property type="entry name" value="PLipase_C_PInositol-sp_X_dom"/>
</dbReference>
<keyword evidence="6 11" id="KW-0442">Lipid degradation</keyword>
<dbReference type="SUPFAM" id="SSF49562">
    <property type="entry name" value="C2 domain (Calcium/lipid-binding domain, CaLB)"/>
    <property type="match status" value="1"/>
</dbReference>
<proteinExistence type="predicted"/>
<evidence type="ECO:0000313" key="15">
    <source>
        <dbReference type="Proteomes" id="UP000887458"/>
    </source>
</evidence>
<evidence type="ECO:0000256" key="6">
    <source>
        <dbReference type="ARBA" id="ARBA00022963"/>
    </source>
</evidence>
<evidence type="ECO:0000256" key="4">
    <source>
        <dbReference type="ARBA" id="ARBA00022801"/>
    </source>
</evidence>
<evidence type="ECO:0000256" key="2">
    <source>
        <dbReference type="ARBA" id="ARBA00012368"/>
    </source>
</evidence>
<dbReference type="EC" id="3.1.4.11" evidence="2 11"/>
<dbReference type="SMART" id="SM00239">
    <property type="entry name" value="C2"/>
    <property type="match status" value="1"/>
</dbReference>
<evidence type="ECO:0000313" key="14">
    <source>
        <dbReference type="EMBL" id="KAH9426106.1"/>
    </source>
</evidence>
<comment type="catalytic activity">
    <reaction evidence="1">
        <text>an N-(acyl)-sphingosylphosphoethanolamine = an N-(acyl)-sphingosyl-1,3-cyclic phosphate + ethanolamine</text>
        <dbReference type="Rhea" id="RHEA:60648"/>
        <dbReference type="ChEBI" id="CHEBI:57603"/>
        <dbReference type="ChEBI" id="CHEBI:143891"/>
        <dbReference type="ChEBI" id="CHEBI:143892"/>
    </reaction>
</comment>
<dbReference type="InterPro" id="IPR035892">
    <property type="entry name" value="C2_domain_sf"/>
</dbReference>
<keyword evidence="10" id="KW-0456">Lyase</keyword>
<dbReference type="CDD" id="cd00275">
    <property type="entry name" value="C2_PLC_like"/>
    <property type="match status" value="1"/>
</dbReference>
<dbReference type="Proteomes" id="UP000887458">
    <property type="component" value="Unassembled WGS sequence"/>
</dbReference>
<dbReference type="Pfam" id="PF00387">
    <property type="entry name" value="PI-PLC-Y"/>
    <property type="match status" value="1"/>
</dbReference>
<evidence type="ECO:0000256" key="1">
    <source>
        <dbReference type="ARBA" id="ARBA00000110"/>
    </source>
</evidence>
<evidence type="ECO:0000256" key="10">
    <source>
        <dbReference type="ARBA" id="ARBA00023239"/>
    </source>
</evidence>
<keyword evidence="15" id="KW-1185">Reference proteome</keyword>
<protein>
    <recommendedName>
        <fullName evidence="2 11">Phosphoinositide phospholipase C</fullName>
        <ecNumber evidence="2 11">3.1.4.11</ecNumber>
    </recommendedName>
</protein>
<dbReference type="Gene3D" id="3.20.20.190">
    <property type="entry name" value="Phosphatidylinositol (PI) phosphodiesterase"/>
    <property type="match status" value="1"/>
</dbReference>
<keyword evidence="3" id="KW-0479">Metal-binding</keyword>
<dbReference type="InterPro" id="IPR001711">
    <property type="entry name" value="PLipase_C_Pinositol-sp_Y"/>
</dbReference>
<organism evidence="14 15">
    <name type="scientific">Dermatophagoides pteronyssinus</name>
    <name type="common">European house dust mite</name>
    <dbReference type="NCBI Taxonomy" id="6956"/>
    <lineage>
        <taxon>Eukaryota</taxon>
        <taxon>Metazoa</taxon>
        <taxon>Ecdysozoa</taxon>
        <taxon>Arthropoda</taxon>
        <taxon>Chelicerata</taxon>
        <taxon>Arachnida</taxon>
        <taxon>Acari</taxon>
        <taxon>Acariformes</taxon>
        <taxon>Sarcoptiformes</taxon>
        <taxon>Astigmata</taxon>
        <taxon>Psoroptidia</taxon>
        <taxon>Analgoidea</taxon>
        <taxon>Pyroglyphidae</taxon>
        <taxon>Dermatophagoidinae</taxon>
        <taxon>Dermatophagoides</taxon>
    </lineage>
</organism>
<reference evidence="14 15" key="2">
    <citation type="journal article" date="2022" name="Mol. Biol. Evol.">
        <title>Comparative Genomics Reveals Insights into the Divergent Evolution of Astigmatic Mites and Household Pest Adaptations.</title>
        <authorList>
            <person name="Xiong Q."/>
            <person name="Wan A.T."/>
            <person name="Liu X."/>
            <person name="Fung C.S."/>
            <person name="Xiao X."/>
            <person name="Malainual N."/>
            <person name="Hou J."/>
            <person name="Wang L."/>
            <person name="Wang M."/>
            <person name="Yang K.Y."/>
            <person name="Cui Y."/>
            <person name="Leung E.L."/>
            <person name="Nong W."/>
            <person name="Shin S.K."/>
            <person name="Au S.W."/>
            <person name="Jeong K.Y."/>
            <person name="Chew F.T."/>
            <person name="Hui J.H."/>
            <person name="Leung T.F."/>
            <person name="Tungtrongchitr A."/>
            <person name="Zhong N."/>
            <person name="Liu Z."/>
            <person name="Tsui S.K."/>
        </authorList>
    </citation>
    <scope>NUCLEOTIDE SEQUENCE [LARGE SCALE GENOMIC DNA]</scope>
    <source>
        <strain evidence="14">Derp</strain>
    </source>
</reference>
<comment type="catalytic activity">
    <reaction evidence="11">
        <text>a 1,2-diacyl-sn-glycero-3-phospho-(1D-myo-inositol-4,5-bisphosphate) + H2O = 1D-myo-inositol 1,4,5-trisphosphate + a 1,2-diacyl-sn-glycerol + H(+)</text>
        <dbReference type="Rhea" id="RHEA:33179"/>
        <dbReference type="ChEBI" id="CHEBI:15377"/>
        <dbReference type="ChEBI" id="CHEBI:15378"/>
        <dbReference type="ChEBI" id="CHEBI:17815"/>
        <dbReference type="ChEBI" id="CHEBI:58456"/>
        <dbReference type="ChEBI" id="CHEBI:203600"/>
        <dbReference type="EC" id="3.1.4.11"/>
    </reaction>
</comment>
<sequence>MNSTSFNRLMLGNHRRTKRQFFLINVKKMTMKSANIIVKQDYYVIISMSKRRIRIPLIKIKEIRIGQMTDSWIEFVTKLKNKSNKSNYDHKMIKLLDDKNLQSFSLIIKRDDHPLLCYSWDFCTGNIDLFKQLIMTEMQEKINELNHLNSFETHQEMLEFLYRKYLLKEGKDVKHMFCKQTKTVNDEENIIVTDYHRLQRRFQKFLHNLNLTLDRRYFQIIMEMNDQLKLKNKFDLFDLINQFDCRPYFNFLFNKYSIHGDDDRISREGLIHFLIEEQHESPDELELDELMEKFGEKIQEQHYITRRGFYYLMESPKWCELFDYDQKKVCQDMTRPMTDYFIASSHNTYLSGDQLLSPSSYEMYRQILLTGCRCIEIDLWDDVGENGQGTTRPVIYHGYTLTKKIELQGVLETINSVAFEKSDYPLIISIENRCKQQENHRRIAHLMRTIFNDRLYLEPVPDDCRQFPSPEQMRGKIFIKCSKNRSINEHFLSGTDFDARLPLGIMDIYVMSNDNRRNHMTQIQHLNYSKRQRHEPMVIIKNDVEEDDESYLHRSYRLPIIRVRQTKFMNRRVISNIDNFNAYDDDDDDDDDNDDEVCGAESIALKRSSDHHWDESFSSCINYFETRKFYSIKKCLEEFKINHMISRDERKSLEINFDEYRQFTKNHMVRVYPSGWRQNSSNYNPLDHWNCGAQLVALNYQRSTLPMFMNNALFSLNGQCGYVLKPNHLRHDYPNNLSNLHPPLIKLRIKILCGQFWNTFHNMFECQKVRLKIITRVYCGDNRTYRQPTDTTSNGFNPIWNETFEFLIDQPELTFIHFTLTNHDNFFAHYLISFKAMRKGYRFVPLYDKNYRLIRFTKLFLHIDY</sequence>
<dbReference type="PROSITE" id="PS50008">
    <property type="entry name" value="PIPLC_Y_DOMAIN"/>
    <property type="match status" value="1"/>
</dbReference>
<keyword evidence="4 11" id="KW-0378">Hydrolase</keyword>
<feature type="domain" description="C2" evidence="12">
    <location>
        <begin position="725"/>
        <end position="860"/>
    </location>
</feature>
<dbReference type="Gene3D" id="2.60.40.150">
    <property type="entry name" value="C2 domain"/>
    <property type="match status" value="1"/>
</dbReference>
<feature type="domain" description="PI-PLC Y-box" evidence="13">
    <location>
        <begin position="617"/>
        <end position="730"/>
    </location>
</feature>
<dbReference type="SMART" id="SM00148">
    <property type="entry name" value="PLCXc"/>
    <property type="match status" value="1"/>
</dbReference>
<evidence type="ECO:0000256" key="9">
    <source>
        <dbReference type="ARBA" id="ARBA00023224"/>
    </source>
</evidence>
<comment type="caution">
    <text evidence="14">The sequence shown here is derived from an EMBL/GenBank/DDBJ whole genome shotgun (WGS) entry which is preliminary data.</text>
</comment>